<protein>
    <submittedName>
        <fullName evidence="7">CYCLIN-DEPENDENT KINASE INHIBITOR</fullName>
    </submittedName>
</protein>
<feature type="region of interest" description="Disordered" evidence="5">
    <location>
        <begin position="148"/>
        <end position="170"/>
    </location>
</feature>
<evidence type="ECO:0000256" key="1">
    <source>
        <dbReference type="ARBA" id="ARBA00004642"/>
    </source>
</evidence>
<evidence type="ECO:0000313" key="8">
    <source>
        <dbReference type="Proteomes" id="UP001151532"/>
    </source>
</evidence>
<dbReference type="GO" id="GO:0051726">
    <property type="term" value="P:regulation of cell cycle"/>
    <property type="evidence" value="ECO:0007669"/>
    <property type="project" value="InterPro"/>
</dbReference>
<keyword evidence="4" id="KW-0131">Cell cycle</keyword>
<keyword evidence="8" id="KW-1185">Reference proteome</keyword>
<dbReference type="InterPro" id="IPR044275">
    <property type="entry name" value="KRP"/>
</dbReference>
<accession>A0A9Q0PF21</accession>
<evidence type="ECO:0000256" key="2">
    <source>
        <dbReference type="ARBA" id="ARBA00010274"/>
    </source>
</evidence>
<reference evidence="7" key="1">
    <citation type="submission" date="2022-11" db="EMBL/GenBank/DDBJ databases">
        <authorList>
            <person name="Hyden B.L."/>
            <person name="Feng K."/>
            <person name="Yates T."/>
            <person name="Jawdy S."/>
            <person name="Smart L.B."/>
            <person name="Muchero W."/>
        </authorList>
    </citation>
    <scope>NUCLEOTIDE SEQUENCE</scope>
    <source>
        <tissue evidence="7">Shoot tip</tissue>
    </source>
</reference>
<dbReference type="GO" id="GO:0005654">
    <property type="term" value="C:nucleoplasm"/>
    <property type="evidence" value="ECO:0007669"/>
    <property type="project" value="UniProtKB-SubCell"/>
</dbReference>
<sequence>MGKYMKKSKITSDVVAVMEVTSGVRTRAKTHALQLLQSPVSSNQDATSTCYLQLRSRRLEKPAPLFNAETKRNPTREKDSFNCKGASRLRVNSSRTTGDCDGKGTEKLGFKCETEDFESLKEASSGDNCFDFERCTRESTPCSLIRDPETIATPGSTTRQRNSTSGSQRLLNTQRNVPTTCEMDEFFAGVEQQQQRLFMEKYNFDIVNDLPLSGRYEWVRIGILQKALDSFERRIGSLGISLLAIVTLRSNDGDKVGFMPSWIFLQNLTSSFRSILTGVSPLFLLQVLALAISETRGGKPAQLAKRAFIESTGPCWMVFRALLTWDHVRILQGLPQLLLQLPVEDKKLWLARRPPLLLLPRQEELPFQDVLQA</sequence>
<comment type="caution">
    <text evidence="7">The sequence shown here is derived from an EMBL/GenBank/DDBJ whole genome shotgun (WGS) entry which is preliminary data.</text>
</comment>
<evidence type="ECO:0000313" key="7">
    <source>
        <dbReference type="EMBL" id="KAJ6687042.1"/>
    </source>
</evidence>
<dbReference type="InterPro" id="IPR044898">
    <property type="entry name" value="CDI_dom_sf"/>
</dbReference>
<dbReference type="Gene3D" id="4.10.365.10">
    <property type="entry name" value="p27"/>
    <property type="match status" value="1"/>
</dbReference>
<comment type="similarity">
    <text evidence="2">Belongs to the CDI family. ICK/KRP subfamily.</text>
</comment>
<name>A0A9Q0PF21_SALPP</name>
<dbReference type="AlphaFoldDB" id="A0A9Q0PF21"/>
<evidence type="ECO:0000256" key="3">
    <source>
        <dbReference type="ARBA" id="ARBA00023013"/>
    </source>
</evidence>
<comment type="subcellular location">
    <subcellularLocation>
        <location evidence="1">Nucleus</location>
        <location evidence="1">Nucleoplasm</location>
    </subcellularLocation>
</comment>
<feature type="domain" description="Cyclin-dependent kinase inhibitor" evidence="6">
    <location>
        <begin position="175"/>
        <end position="221"/>
    </location>
</feature>
<dbReference type="GO" id="GO:0004861">
    <property type="term" value="F:cyclin-dependent protein serine/threonine kinase inhibitor activity"/>
    <property type="evidence" value="ECO:0007669"/>
    <property type="project" value="InterPro"/>
</dbReference>
<evidence type="ECO:0000259" key="6">
    <source>
        <dbReference type="Pfam" id="PF02234"/>
    </source>
</evidence>
<dbReference type="PANTHER" id="PTHR46776">
    <property type="entry name" value="CYCLIN-DEPENDENT KINASE INHIBITOR 4-RELATED"/>
    <property type="match status" value="1"/>
</dbReference>
<keyword evidence="3" id="KW-0649">Protein kinase inhibitor</keyword>
<organism evidence="7 8">
    <name type="scientific">Salix purpurea</name>
    <name type="common">Purple osier willow</name>
    <dbReference type="NCBI Taxonomy" id="77065"/>
    <lineage>
        <taxon>Eukaryota</taxon>
        <taxon>Viridiplantae</taxon>
        <taxon>Streptophyta</taxon>
        <taxon>Embryophyta</taxon>
        <taxon>Tracheophyta</taxon>
        <taxon>Spermatophyta</taxon>
        <taxon>Magnoliopsida</taxon>
        <taxon>eudicotyledons</taxon>
        <taxon>Gunneridae</taxon>
        <taxon>Pentapetalae</taxon>
        <taxon>rosids</taxon>
        <taxon>fabids</taxon>
        <taxon>Malpighiales</taxon>
        <taxon>Salicaceae</taxon>
        <taxon>Saliceae</taxon>
        <taxon>Salix</taxon>
    </lineage>
</organism>
<dbReference type="OrthoDB" id="6373236at2759"/>
<proteinExistence type="inferred from homology"/>
<gene>
    <name evidence="7" type="ORF">OIU79_016723</name>
</gene>
<feature type="compositionally biased region" description="Polar residues" evidence="5">
    <location>
        <begin position="153"/>
        <end position="170"/>
    </location>
</feature>
<reference evidence="7" key="2">
    <citation type="journal article" date="2023" name="Int. J. Mol. Sci.">
        <title>De Novo Assembly and Annotation of 11 Diverse Shrub Willow (Salix) Genomes Reveals Novel Gene Organization in Sex-Linked Regions.</title>
        <authorList>
            <person name="Hyden B."/>
            <person name="Feng K."/>
            <person name="Yates T.B."/>
            <person name="Jawdy S."/>
            <person name="Cereghino C."/>
            <person name="Smart L.B."/>
            <person name="Muchero W."/>
        </authorList>
    </citation>
    <scope>NUCLEOTIDE SEQUENCE</scope>
    <source>
        <tissue evidence="7">Shoot tip</tissue>
    </source>
</reference>
<evidence type="ECO:0000256" key="5">
    <source>
        <dbReference type="SAM" id="MobiDB-lite"/>
    </source>
</evidence>
<dbReference type="InterPro" id="IPR003175">
    <property type="entry name" value="CDI_dom"/>
</dbReference>
<dbReference type="Pfam" id="PF02234">
    <property type="entry name" value="CDI"/>
    <property type="match status" value="1"/>
</dbReference>
<dbReference type="Proteomes" id="UP001151532">
    <property type="component" value="Chromosome 2"/>
</dbReference>
<dbReference type="EMBL" id="JAPFFK010000019">
    <property type="protein sequence ID" value="KAJ6687042.1"/>
    <property type="molecule type" value="Genomic_DNA"/>
</dbReference>
<evidence type="ECO:0000256" key="4">
    <source>
        <dbReference type="ARBA" id="ARBA00023306"/>
    </source>
</evidence>